<dbReference type="EMBL" id="QPFP01000010">
    <property type="protein sequence ID" value="TEB34129.1"/>
    <property type="molecule type" value="Genomic_DNA"/>
</dbReference>
<reference evidence="1 2" key="1">
    <citation type="journal article" date="2019" name="Nat. Ecol. Evol.">
        <title>Megaphylogeny resolves global patterns of mushroom evolution.</title>
        <authorList>
            <person name="Varga T."/>
            <person name="Krizsan K."/>
            <person name="Foldi C."/>
            <person name="Dima B."/>
            <person name="Sanchez-Garcia M."/>
            <person name="Sanchez-Ramirez S."/>
            <person name="Szollosi G.J."/>
            <person name="Szarkandi J.G."/>
            <person name="Papp V."/>
            <person name="Albert L."/>
            <person name="Andreopoulos W."/>
            <person name="Angelini C."/>
            <person name="Antonin V."/>
            <person name="Barry K.W."/>
            <person name="Bougher N.L."/>
            <person name="Buchanan P."/>
            <person name="Buyck B."/>
            <person name="Bense V."/>
            <person name="Catcheside P."/>
            <person name="Chovatia M."/>
            <person name="Cooper J."/>
            <person name="Damon W."/>
            <person name="Desjardin D."/>
            <person name="Finy P."/>
            <person name="Geml J."/>
            <person name="Haridas S."/>
            <person name="Hughes K."/>
            <person name="Justo A."/>
            <person name="Karasinski D."/>
            <person name="Kautmanova I."/>
            <person name="Kiss B."/>
            <person name="Kocsube S."/>
            <person name="Kotiranta H."/>
            <person name="LaButti K.M."/>
            <person name="Lechner B.E."/>
            <person name="Liimatainen K."/>
            <person name="Lipzen A."/>
            <person name="Lukacs Z."/>
            <person name="Mihaltcheva S."/>
            <person name="Morgado L.N."/>
            <person name="Niskanen T."/>
            <person name="Noordeloos M.E."/>
            <person name="Ohm R.A."/>
            <person name="Ortiz-Santana B."/>
            <person name="Ovrebo C."/>
            <person name="Racz N."/>
            <person name="Riley R."/>
            <person name="Savchenko A."/>
            <person name="Shiryaev A."/>
            <person name="Soop K."/>
            <person name="Spirin V."/>
            <person name="Szebenyi C."/>
            <person name="Tomsovsky M."/>
            <person name="Tulloss R.E."/>
            <person name="Uehling J."/>
            <person name="Grigoriev I.V."/>
            <person name="Vagvolgyi C."/>
            <person name="Papp T."/>
            <person name="Martin F.M."/>
            <person name="Miettinen O."/>
            <person name="Hibbett D.S."/>
            <person name="Nagy L.G."/>
        </authorList>
    </citation>
    <scope>NUCLEOTIDE SEQUENCE [LARGE SCALE GENOMIC DNA]</scope>
    <source>
        <strain evidence="1 2">FP101781</strain>
    </source>
</reference>
<gene>
    <name evidence="1" type="ORF">FA13DRAFT_68805</name>
</gene>
<keyword evidence="2" id="KW-1185">Reference proteome</keyword>
<dbReference type="OrthoDB" id="4980495at2759"/>
<evidence type="ECO:0000313" key="1">
    <source>
        <dbReference type="EMBL" id="TEB34129.1"/>
    </source>
</evidence>
<name>A0A4Y7TKT6_COPMI</name>
<accession>A0A4Y7TKT6</accession>
<evidence type="ECO:0000313" key="2">
    <source>
        <dbReference type="Proteomes" id="UP000298030"/>
    </source>
</evidence>
<proteinExistence type="predicted"/>
<dbReference type="Proteomes" id="UP000298030">
    <property type="component" value="Unassembled WGS sequence"/>
</dbReference>
<comment type="caution">
    <text evidence="1">The sequence shown here is derived from an EMBL/GenBank/DDBJ whole genome shotgun (WGS) entry which is preliminary data.</text>
</comment>
<sequence>MGFNRTTLYTLPSTCPSHSEELEETCRQANFELESLRRIHFIEPRHLPQSRVRGSSRRPRGVQNPNHKRLYLSCQDNAFGLLHHIMSSDPRVTKSRQPKAYTEEQLAFLRSYLPEYEKRSQGSIRGDSKKFAFQKAAEYIQAFGISAEFISADDGETRFKEGGITWVVM</sequence>
<protein>
    <submittedName>
        <fullName evidence="1">Uncharacterized protein</fullName>
    </submittedName>
</protein>
<organism evidence="1 2">
    <name type="scientific">Coprinellus micaceus</name>
    <name type="common">Glistening ink-cap mushroom</name>
    <name type="synonym">Coprinus micaceus</name>
    <dbReference type="NCBI Taxonomy" id="71717"/>
    <lineage>
        <taxon>Eukaryota</taxon>
        <taxon>Fungi</taxon>
        <taxon>Dikarya</taxon>
        <taxon>Basidiomycota</taxon>
        <taxon>Agaricomycotina</taxon>
        <taxon>Agaricomycetes</taxon>
        <taxon>Agaricomycetidae</taxon>
        <taxon>Agaricales</taxon>
        <taxon>Agaricineae</taxon>
        <taxon>Psathyrellaceae</taxon>
        <taxon>Coprinellus</taxon>
    </lineage>
</organism>
<dbReference type="AlphaFoldDB" id="A0A4Y7TKT6"/>